<dbReference type="CDD" id="cd19503">
    <property type="entry name" value="RecA-like_CDC48_NLV2_r1-like"/>
    <property type="match status" value="1"/>
</dbReference>
<dbReference type="Gene3D" id="1.10.8.60">
    <property type="match status" value="2"/>
</dbReference>
<feature type="domain" description="AAA+ ATPase" evidence="5">
    <location>
        <begin position="221"/>
        <end position="357"/>
    </location>
</feature>
<dbReference type="InterPro" id="IPR003960">
    <property type="entry name" value="ATPase_AAA_CS"/>
</dbReference>
<dbReference type="InterPro" id="IPR041569">
    <property type="entry name" value="AAA_lid_3"/>
</dbReference>
<keyword evidence="2 4" id="KW-0067">ATP-binding</keyword>
<dbReference type="Pfam" id="PF17862">
    <property type="entry name" value="AAA_lid_3"/>
    <property type="match status" value="2"/>
</dbReference>
<dbReference type="EMBL" id="FNBH01000003">
    <property type="protein sequence ID" value="SDG20864.1"/>
    <property type="molecule type" value="Genomic_DNA"/>
</dbReference>
<dbReference type="PANTHER" id="PTHR23077">
    <property type="entry name" value="AAA-FAMILY ATPASE"/>
    <property type="match status" value="1"/>
</dbReference>
<sequence>MGDNSSLTFTIHSTLSSGGMDNEVLLNPIDLAAYGWNKSDSIIITAEAKAAARLTANSSIPQGNVSLGQLLLESIGASVADKITIDSVSVQSAERIVFAVIGGETNHQESHSSTFSRLFGNGENNIPRMVSTPDLKTVSNRTFINGNQIEYGGFRLRVIETAPEGAVTVNSKTAITVINPQDKKTSYHDIGGLSTEIARIREMVELPLLHPEIFSRLGVDAPRGLLLYGPPGSGKTLIARAIAQQTNAQFLNINGPEIIQKHYGESEEMLRKVFEEAAKYPASILFIDEIDALAPNRETVLGELEKRVVGQLLALMDGVTSRGRMFVMGATNLPNNVDPALRRPGRLDREIPINPPTKAGRLEILKIHTRFMPLAADANLERVAAVTHGFLGADLAALCREAGMACAREAGTGIQQKPLFVHFNHFLTALSDFRLSTMRELSTEITETRWEDIGGLEEQKQQLKEALDWPLIYGSRFEYANAYAPKGILLTGESGTGKTLLAQAVGSTTEVNFIVARGPELLSKWVGESERGIREVFRRARQSAPSIIFFDEIDAITPKRGNSTGDGQIGDRMVGQFLLELDALDRNSGVVVLAATNRPDILDSALLRPGRFDLIVNLPKPDRETRLSVLKVHSLQSPLNDDVDLVKLAEETDGLNGAELAALCQQAKMLAIRSSVEKQPGESFTPFTIGAGHFESALAIIRRSQTIDKK</sequence>
<dbReference type="OrthoDB" id="9809379at2"/>
<gene>
    <name evidence="6" type="ORF">SAMN05421825_2941</name>
</gene>
<dbReference type="GO" id="GO:0016887">
    <property type="term" value="F:ATP hydrolysis activity"/>
    <property type="evidence" value="ECO:0007669"/>
    <property type="project" value="InterPro"/>
</dbReference>
<comment type="similarity">
    <text evidence="4">Belongs to the AAA ATPase family.</text>
</comment>
<protein>
    <submittedName>
        <fullName evidence="6">Transitional endoplasmic reticulum ATPase</fullName>
    </submittedName>
</protein>
<dbReference type="InterPro" id="IPR003959">
    <property type="entry name" value="ATPase_AAA_core"/>
</dbReference>
<dbReference type="FunFam" id="3.40.50.300:FF:001025">
    <property type="entry name" value="ATPase family, AAA domain-containing 2B"/>
    <property type="match status" value="1"/>
</dbReference>
<dbReference type="InterPro" id="IPR003593">
    <property type="entry name" value="AAA+_ATPase"/>
</dbReference>
<evidence type="ECO:0000259" key="5">
    <source>
        <dbReference type="SMART" id="SM00382"/>
    </source>
</evidence>
<dbReference type="Gene3D" id="3.40.50.300">
    <property type="entry name" value="P-loop containing nucleotide triphosphate hydrolases"/>
    <property type="match status" value="2"/>
</dbReference>
<evidence type="ECO:0000313" key="6">
    <source>
        <dbReference type="EMBL" id="SDG20864.1"/>
    </source>
</evidence>
<dbReference type="FunFam" id="3.40.50.300:FF:000012">
    <property type="entry name" value="Transitional endoplasmic reticulum ATPase"/>
    <property type="match status" value="1"/>
</dbReference>
<feature type="domain" description="AAA+ ATPase" evidence="5">
    <location>
        <begin position="484"/>
        <end position="622"/>
    </location>
</feature>
<dbReference type="AlphaFoldDB" id="A0A1G7SD86"/>
<accession>A0A1G7SD86</accession>
<keyword evidence="3" id="KW-0175">Coiled coil</keyword>
<dbReference type="STRING" id="454006.SAMN05421825_2941"/>
<dbReference type="PANTHER" id="PTHR23077:SF171">
    <property type="entry name" value="NUCLEAR VALOSIN-CONTAINING PROTEIN-LIKE"/>
    <property type="match status" value="1"/>
</dbReference>
<evidence type="ECO:0000256" key="3">
    <source>
        <dbReference type="ARBA" id="ARBA00023054"/>
    </source>
</evidence>
<dbReference type="SMART" id="SM00382">
    <property type="entry name" value="AAA"/>
    <property type="match status" value="2"/>
</dbReference>
<dbReference type="PROSITE" id="PS00674">
    <property type="entry name" value="AAA"/>
    <property type="match status" value="2"/>
</dbReference>
<reference evidence="7" key="1">
    <citation type="submission" date="2016-10" db="EMBL/GenBank/DDBJ databases">
        <authorList>
            <person name="Varghese N."/>
            <person name="Submissions S."/>
        </authorList>
    </citation>
    <scope>NUCLEOTIDE SEQUENCE [LARGE SCALE GENOMIC DNA]</scope>
    <source>
        <strain evidence="7">DSM 19684</strain>
    </source>
</reference>
<name>A0A1G7SD86_9FLAO</name>
<keyword evidence="7" id="KW-1185">Reference proteome</keyword>
<dbReference type="InterPro" id="IPR050168">
    <property type="entry name" value="AAA_ATPase_domain"/>
</dbReference>
<evidence type="ECO:0000256" key="2">
    <source>
        <dbReference type="ARBA" id="ARBA00022840"/>
    </source>
</evidence>
<dbReference type="PROSITE" id="PS00675">
    <property type="entry name" value="SIGMA54_INTERACT_1"/>
    <property type="match status" value="1"/>
</dbReference>
<organism evidence="6 7">
    <name type="scientific">Epilithonimonas hungarica</name>
    <dbReference type="NCBI Taxonomy" id="454006"/>
    <lineage>
        <taxon>Bacteria</taxon>
        <taxon>Pseudomonadati</taxon>
        <taxon>Bacteroidota</taxon>
        <taxon>Flavobacteriia</taxon>
        <taxon>Flavobacteriales</taxon>
        <taxon>Weeksellaceae</taxon>
        <taxon>Chryseobacterium group</taxon>
        <taxon>Epilithonimonas</taxon>
    </lineage>
</organism>
<dbReference type="GO" id="GO:0005524">
    <property type="term" value="F:ATP binding"/>
    <property type="evidence" value="ECO:0007669"/>
    <property type="project" value="UniProtKB-KW"/>
</dbReference>
<keyword evidence="1 4" id="KW-0547">Nucleotide-binding</keyword>
<evidence type="ECO:0000313" key="7">
    <source>
        <dbReference type="Proteomes" id="UP000199203"/>
    </source>
</evidence>
<dbReference type="SUPFAM" id="SSF52540">
    <property type="entry name" value="P-loop containing nucleoside triphosphate hydrolases"/>
    <property type="match status" value="2"/>
</dbReference>
<evidence type="ECO:0000256" key="1">
    <source>
        <dbReference type="ARBA" id="ARBA00022741"/>
    </source>
</evidence>
<dbReference type="Proteomes" id="UP000199203">
    <property type="component" value="Unassembled WGS sequence"/>
</dbReference>
<dbReference type="Pfam" id="PF00004">
    <property type="entry name" value="AAA"/>
    <property type="match status" value="2"/>
</dbReference>
<dbReference type="InterPro" id="IPR025662">
    <property type="entry name" value="Sigma_54_int_dom_ATP-bd_1"/>
</dbReference>
<evidence type="ECO:0000256" key="4">
    <source>
        <dbReference type="RuleBase" id="RU003651"/>
    </source>
</evidence>
<dbReference type="InterPro" id="IPR027417">
    <property type="entry name" value="P-loop_NTPase"/>
</dbReference>
<proteinExistence type="inferred from homology"/>